<reference evidence="2 3" key="1">
    <citation type="submission" date="2023-08" db="EMBL/GenBank/DDBJ databases">
        <authorList>
            <person name="Palmer J.M."/>
        </authorList>
    </citation>
    <scope>NUCLEOTIDE SEQUENCE [LARGE SCALE GENOMIC DNA]</scope>
    <source>
        <strain evidence="2 3">TWF481</strain>
    </source>
</reference>
<dbReference type="InterPro" id="IPR035994">
    <property type="entry name" value="Nucleoside_phosphorylase_sf"/>
</dbReference>
<evidence type="ECO:0000313" key="3">
    <source>
        <dbReference type="Proteomes" id="UP001370758"/>
    </source>
</evidence>
<dbReference type="InterPro" id="IPR053137">
    <property type="entry name" value="NLR-like"/>
</dbReference>
<evidence type="ECO:0000259" key="1">
    <source>
        <dbReference type="Pfam" id="PF01048"/>
    </source>
</evidence>
<dbReference type="InterPro" id="IPR000845">
    <property type="entry name" value="Nucleoside_phosphorylase_d"/>
</dbReference>
<dbReference type="Pfam" id="PF01048">
    <property type="entry name" value="PNP_UDP_1"/>
    <property type="match status" value="1"/>
</dbReference>
<keyword evidence="3" id="KW-1185">Reference proteome</keyword>
<dbReference type="GO" id="GO:0009116">
    <property type="term" value="P:nucleoside metabolic process"/>
    <property type="evidence" value="ECO:0007669"/>
    <property type="project" value="InterPro"/>
</dbReference>
<dbReference type="PANTHER" id="PTHR46082:SF11">
    <property type="entry name" value="AAA+ ATPASE DOMAIN-CONTAINING PROTEIN-RELATED"/>
    <property type="match status" value="1"/>
</dbReference>
<feature type="domain" description="Nucleoside phosphorylase" evidence="1">
    <location>
        <begin position="39"/>
        <end position="323"/>
    </location>
</feature>
<comment type="caution">
    <text evidence="2">The sequence shown here is derived from an EMBL/GenBank/DDBJ whole genome shotgun (WGS) entry which is preliminary data.</text>
</comment>
<dbReference type="AlphaFoldDB" id="A0AAV9WIR3"/>
<dbReference type="GO" id="GO:0003824">
    <property type="term" value="F:catalytic activity"/>
    <property type="evidence" value="ECO:0007669"/>
    <property type="project" value="InterPro"/>
</dbReference>
<dbReference type="EMBL" id="JAVHJL010000003">
    <property type="protein sequence ID" value="KAK6506743.1"/>
    <property type="molecule type" value="Genomic_DNA"/>
</dbReference>
<gene>
    <name evidence="2" type="ORF">TWF481_005203</name>
</gene>
<protein>
    <recommendedName>
        <fullName evidence="1">Nucleoside phosphorylase domain-containing protein</fullName>
    </recommendedName>
</protein>
<organism evidence="2 3">
    <name type="scientific">Arthrobotrys musiformis</name>
    <dbReference type="NCBI Taxonomy" id="47236"/>
    <lineage>
        <taxon>Eukaryota</taxon>
        <taxon>Fungi</taxon>
        <taxon>Dikarya</taxon>
        <taxon>Ascomycota</taxon>
        <taxon>Pezizomycotina</taxon>
        <taxon>Orbiliomycetes</taxon>
        <taxon>Orbiliales</taxon>
        <taxon>Orbiliaceae</taxon>
        <taxon>Arthrobotrys</taxon>
    </lineage>
</organism>
<dbReference type="PANTHER" id="PTHR46082">
    <property type="entry name" value="ATP/GTP-BINDING PROTEIN-RELATED"/>
    <property type="match status" value="1"/>
</dbReference>
<accession>A0AAV9WIR3</accession>
<dbReference type="Gene3D" id="3.40.50.1580">
    <property type="entry name" value="Nucleoside phosphorylase domain"/>
    <property type="match status" value="1"/>
</dbReference>
<proteinExistence type="predicted"/>
<dbReference type="Proteomes" id="UP001370758">
    <property type="component" value="Unassembled WGS sequence"/>
</dbReference>
<dbReference type="SUPFAM" id="SSF53167">
    <property type="entry name" value="Purine and uridine phosphorylases"/>
    <property type="match status" value="1"/>
</dbReference>
<evidence type="ECO:0000313" key="2">
    <source>
        <dbReference type="EMBL" id="KAK6506743.1"/>
    </source>
</evidence>
<name>A0AAV9WIR3_9PEZI</name>
<sequence length="356" mass="39727">MSDRLHRHLDDDVDDDYDRDAEDVLGTTSTGIFSRDDYTIGWICAIPLEMAAARAMLNTVHPELPNQQDDRNTYTFGEVSGHNVVIACLPFGTYGTTSAALVASQMRNSFPSVQFYLMVGIGGGVPSENADIRLGDVVVSRPTRNHPGVLQYDFGKTVVGGRFERIGALDKPPMELLTAVSTFQSRLMVEGNYILDSLLEAMDRYPQTKKTFMYPGPHQDFLFEAEYDHRGGSTCRSCEKEWLVDREARPTNDPIIHYGLIASGNQVMKHGRTRDRLAKEHDIYCFEMEAAGLMDGFRCLVIRGICDYSDSHKNKQWQGYAAAVAAAYAKALLDIVPKTNKGEAQERNTQANLYTS</sequence>